<protein>
    <recommendedName>
        <fullName evidence="4">Secreted protein</fullName>
    </recommendedName>
</protein>
<organism evidence="2 3">
    <name type="scientific">Salix koriyanagi</name>
    <dbReference type="NCBI Taxonomy" id="2511006"/>
    <lineage>
        <taxon>Eukaryota</taxon>
        <taxon>Viridiplantae</taxon>
        <taxon>Streptophyta</taxon>
        <taxon>Embryophyta</taxon>
        <taxon>Tracheophyta</taxon>
        <taxon>Spermatophyta</taxon>
        <taxon>Magnoliopsida</taxon>
        <taxon>eudicotyledons</taxon>
        <taxon>Gunneridae</taxon>
        <taxon>Pentapetalae</taxon>
        <taxon>rosids</taxon>
        <taxon>fabids</taxon>
        <taxon>Malpighiales</taxon>
        <taxon>Salicaceae</taxon>
        <taxon>Saliceae</taxon>
        <taxon>Salix</taxon>
    </lineage>
</organism>
<feature type="chain" id="PRO_5040311408" description="Secreted protein" evidence="1">
    <location>
        <begin position="18"/>
        <end position="148"/>
    </location>
</feature>
<proteinExistence type="predicted"/>
<keyword evidence="3" id="KW-1185">Reference proteome</keyword>
<evidence type="ECO:0008006" key="4">
    <source>
        <dbReference type="Google" id="ProtNLM"/>
    </source>
</evidence>
<evidence type="ECO:0000313" key="2">
    <source>
        <dbReference type="EMBL" id="KAJ6700860.1"/>
    </source>
</evidence>
<gene>
    <name evidence="2" type="ORF">OIU74_012249</name>
</gene>
<reference evidence="2" key="1">
    <citation type="submission" date="2022-11" db="EMBL/GenBank/DDBJ databases">
        <authorList>
            <person name="Hyden B.L."/>
            <person name="Feng K."/>
            <person name="Yates T."/>
            <person name="Jawdy S."/>
            <person name="Smart L.B."/>
            <person name="Muchero W."/>
        </authorList>
    </citation>
    <scope>NUCLEOTIDE SEQUENCE</scope>
    <source>
        <tissue evidence="2">Shoot tip</tissue>
    </source>
</reference>
<reference evidence="2" key="2">
    <citation type="journal article" date="2023" name="Int. J. Mol. Sci.">
        <title>De Novo Assembly and Annotation of 11 Diverse Shrub Willow (Salix) Genomes Reveals Novel Gene Organization in Sex-Linked Regions.</title>
        <authorList>
            <person name="Hyden B."/>
            <person name="Feng K."/>
            <person name="Yates T.B."/>
            <person name="Jawdy S."/>
            <person name="Cereghino C."/>
            <person name="Smart L.B."/>
            <person name="Muchero W."/>
        </authorList>
    </citation>
    <scope>NUCLEOTIDE SEQUENCE</scope>
    <source>
        <tissue evidence="2">Shoot tip</tissue>
    </source>
</reference>
<accession>A0A9Q0T535</accession>
<feature type="signal peptide" evidence="1">
    <location>
        <begin position="1"/>
        <end position="17"/>
    </location>
</feature>
<dbReference type="AlphaFoldDB" id="A0A9Q0T535"/>
<evidence type="ECO:0000313" key="3">
    <source>
        <dbReference type="Proteomes" id="UP001151752"/>
    </source>
</evidence>
<sequence length="148" mass="16454">MARVLLGCLHLFPRVILQVEHVSKVGLTESRRTNHHQFILTRCNMSNVRHLRRKIGDSLPRGSFKCHHIAATAHVELPVAPAHASLRTPGIFQQVIDHVFPLPRGNLEHLGSSLEAALHLGAVASDDVELAMSENRLALVTLSRHVRQ</sequence>
<evidence type="ECO:0000256" key="1">
    <source>
        <dbReference type="SAM" id="SignalP"/>
    </source>
</evidence>
<keyword evidence="1" id="KW-0732">Signal</keyword>
<comment type="caution">
    <text evidence="2">The sequence shown here is derived from an EMBL/GenBank/DDBJ whole genome shotgun (WGS) entry which is preliminary data.</text>
</comment>
<dbReference type="Proteomes" id="UP001151752">
    <property type="component" value="Chromosome 1"/>
</dbReference>
<name>A0A9Q0T535_9ROSI</name>
<dbReference type="EMBL" id="JAPFFM010000016">
    <property type="protein sequence ID" value="KAJ6700860.1"/>
    <property type="molecule type" value="Genomic_DNA"/>
</dbReference>